<feature type="transmembrane region" description="Helical" evidence="21">
    <location>
        <begin position="65"/>
        <end position="85"/>
    </location>
</feature>
<keyword evidence="11 20" id="KW-0812">Transmembrane</keyword>
<evidence type="ECO:0000313" key="23">
    <source>
        <dbReference type="EMBL" id="MBL6076594.1"/>
    </source>
</evidence>
<evidence type="ECO:0000313" key="24">
    <source>
        <dbReference type="Proteomes" id="UP000660885"/>
    </source>
</evidence>
<name>A0ABS1TVW9_9PROT</name>
<evidence type="ECO:0000256" key="7">
    <source>
        <dbReference type="ARBA" id="ARBA00022448"/>
    </source>
</evidence>
<evidence type="ECO:0000256" key="3">
    <source>
        <dbReference type="ARBA" id="ARBA00004651"/>
    </source>
</evidence>
<evidence type="ECO:0000256" key="8">
    <source>
        <dbReference type="ARBA" id="ARBA00022475"/>
    </source>
</evidence>
<keyword evidence="16" id="KW-0408">Iron</keyword>
<keyword evidence="7 20" id="KW-0813">Transport</keyword>
<comment type="subcellular location">
    <subcellularLocation>
        <location evidence="3">Cell membrane</location>
        <topology evidence="3">Multi-pass membrane protein</topology>
    </subcellularLocation>
</comment>
<comment type="cofactor">
    <cofactor evidence="2">
        <name>Cu(2+)</name>
        <dbReference type="ChEBI" id="CHEBI:29036"/>
    </cofactor>
</comment>
<evidence type="ECO:0000256" key="15">
    <source>
        <dbReference type="ARBA" id="ARBA00022989"/>
    </source>
</evidence>
<keyword evidence="10 20" id="KW-0679">Respiratory chain</keyword>
<dbReference type="CDD" id="cd01661">
    <property type="entry name" value="cbb3_Oxidase_I"/>
    <property type="match status" value="1"/>
</dbReference>
<keyword evidence="17" id="KW-0186">Copper</keyword>
<keyword evidence="8" id="KW-1003">Cell membrane</keyword>
<evidence type="ECO:0000259" key="22">
    <source>
        <dbReference type="PROSITE" id="PS50855"/>
    </source>
</evidence>
<feature type="transmembrane region" description="Helical" evidence="21">
    <location>
        <begin position="210"/>
        <end position="232"/>
    </location>
</feature>
<evidence type="ECO:0000256" key="4">
    <source>
        <dbReference type="ARBA" id="ARBA00004673"/>
    </source>
</evidence>
<feature type="transmembrane region" description="Helical" evidence="21">
    <location>
        <begin position="133"/>
        <end position="155"/>
    </location>
</feature>
<feature type="transmembrane region" description="Helical" evidence="21">
    <location>
        <begin position="21"/>
        <end position="45"/>
    </location>
</feature>
<dbReference type="Pfam" id="PF00115">
    <property type="entry name" value="COX1"/>
    <property type="match status" value="1"/>
</dbReference>
<dbReference type="PANTHER" id="PTHR10422:SF29">
    <property type="entry name" value="CYTOCHROME C OXIDASE SUBUNIT 1 HOMOLOG, BACTEROID"/>
    <property type="match status" value="1"/>
</dbReference>
<comment type="cofactor">
    <cofactor evidence="1">
        <name>heme b</name>
        <dbReference type="ChEBI" id="CHEBI:60344"/>
    </cofactor>
</comment>
<evidence type="ECO:0000256" key="18">
    <source>
        <dbReference type="ARBA" id="ARBA00023136"/>
    </source>
</evidence>
<evidence type="ECO:0000256" key="21">
    <source>
        <dbReference type="SAM" id="Phobius"/>
    </source>
</evidence>
<comment type="pathway">
    <text evidence="4">Energy metabolism; oxidative phosphorylation.</text>
</comment>
<evidence type="ECO:0000256" key="17">
    <source>
        <dbReference type="ARBA" id="ARBA00023008"/>
    </source>
</evidence>
<gene>
    <name evidence="23" type="primary">ccoN</name>
    <name evidence="23" type="ORF">JMJ56_01170</name>
</gene>
<feature type="transmembrane region" description="Helical" evidence="21">
    <location>
        <begin position="281"/>
        <end position="304"/>
    </location>
</feature>
<feature type="transmembrane region" description="Helical" evidence="21">
    <location>
        <begin position="101"/>
        <end position="121"/>
    </location>
</feature>
<feature type="transmembrane region" description="Helical" evidence="21">
    <location>
        <begin position="389"/>
        <end position="419"/>
    </location>
</feature>
<evidence type="ECO:0000256" key="13">
    <source>
        <dbReference type="ARBA" id="ARBA00022967"/>
    </source>
</evidence>
<dbReference type="Proteomes" id="UP000660885">
    <property type="component" value="Unassembled WGS sequence"/>
</dbReference>
<dbReference type="Gene3D" id="1.20.210.10">
    <property type="entry name" value="Cytochrome c oxidase-like, subunit I domain"/>
    <property type="match status" value="1"/>
</dbReference>
<dbReference type="PROSITE" id="PS50855">
    <property type="entry name" value="COX1"/>
    <property type="match status" value="1"/>
</dbReference>
<evidence type="ECO:0000256" key="14">
    <source>
        <dbReference type="ARBA" id="ARBA00022982"/>
    </source>
</evidence>
<protein>
    <recommendedName>
        <fullName evidence="6">cytochrome-c oxidase</fullName>
        <ecNumber evidence="6">7.1.1.9</ecNumber>
    </recommendedName>
</protein>
<evidence type="ECO:0000256" key="11">
    <source>
        <dbReference type="ARBA" id="ARBA00022692"/>
    </source>
</evidence>
<sequence length="485" mass="54354">MAAIAAPIPTEPDVEAPVRAFAIATVFWGIAGFLAGVVIAAQLAFPLLNLDLEWTTFGRLRPLHTSAVIFAFGGNALIGTSLFIVQRTCRARLFGGEEMGWFLFWGYQFFIVTAAVGYLFGVTQGKEYAEPEWYVDLWLTLVWVVYLVTFGGTILKRKEPHIYVANWFLLAFIITVAMLHIVNNLALPVGDGVGKSYGLASGVQDAMIQWWYGHNAVGFFLTAGFLGMMYYFIPKQAGRPVYSYRLSIVHFWSLIFLYIWAGPHHLHYTALPDWAQTLGMVFSIMLWMPSWGGMINGLMTLSGAWDKLRTDPGLRFSVTAVGFYAMATFEGPVMSIRAVNSLSHYTDWTIGHVHSGALGWNGFIIFGALYWLIPVLWKKRLYSERLVSWHFWVATLGIVLYITAMWVSGIMQGLMWRAYDEHGFLQYAFVETVAAMHPYYVIRMLGGLLYLSGALIMAWNIYRTVTAKEEAAPAALPAALPMAAE</sequence>
<evidence type="ECO:0000256" key="19">
    <source>
        <dbReference type="ARBA" id="ARBA00047816"/>
    </source>
</evidence>
<dbReference type="PANTHER" id="PTHR10422">
    <property type="entry name" value="CYTOCHROME C OXIDASE SUBUNIT 1"/>
    <property type="match status" value="1"/>
</dbReference>
<keyword evidence="13" id="KW-1278">Translocase</keyword>
<keyword evidence="18 21" id="KW-0472">Membrane</keyword>
<evidence type="ECO:0000256" key="12">
    <source>
        <dbReference type="ARBA" id="ARBA00022723"/>
    </source>
</evidence>
<feature type="transmembrane region" description="Helical" evidence="21">
    <location>
        <begin position="316"/>
        <end position="338"/>
    </location>
</feature>
<dbReference type="EC" id="7.1.1.9" evidence="6"/>
<keyword evidence="15 21" id="KW-1133">Transmembrane helix</keyword>
<dbReference type="SUPFAM" id="SSF81442">
    <property type="entry name" value="Cytochrome c oxidase subunit I-like"/>
    <property type="match status" value="1"/>
</dbReference>
<feature type="transmembrane region" description="Helical" evidence="21">
    <location>
        <begin position="439"/>
        <end position="462"/>
    </location>
</feature>
<dbReference type="NCBIfam" id="TIGR00780">
    <property type="entry name" value="ccoN"/>
    <property type="match status" value="1"/>
</dbReference>
<dbReference type="RefSeq" id="WP_202829775.1">
    <property type="nucleotide sequence ID" value="NZ_JAETWB010000001.1"/>
</dbReference>
<evidence type="ECO:0000256" key="20">
    <source>
        <dbReference type="RuleBase" id="RU000370"/>
    </source>
</evidence>
<keyword evidence="14 20" id="KW-0249">Electron transport</keyword>
<organism evidence="23 24">
    <name type="scientific">Belnapia arida</name>
    <dbReference type="NCBI Taxonomy" id="2804533"/>
    <lineage>
        <taxon>Bacteria</taxon>
        <taxon>Pseudomonadati</taxon>
        <taxon>Pseudomonadota</taxon>
        <taxon>Alphaproteobacteria</taxon>
        <taxon>Acetobacterales</taxon>
        <taxon>Roseomonadaceae</taxon>
        <taxon>Belnapia</taxon>
    </lineage>
</organism>
<evidence type="ECO:0000256" key="16">
    <source>
        <dbReference type="ARBA" id="ARBA00023004"/>
    </source>
</evidence>
<evidence type="ECO:0000256" key="6">
    <source>
        <dbReference type="ARBA" id="ARBA00012949"/>
    </source>
</evidence>
<evidence type="ECO:0000256" key="2">
    <source>
        <dbReference type="ARBA" id="ARBA00001973"/>
    </source>
</evidence>
<evidence type="ECO:0000256" key="1">
    <source>
        <dbReference type="ARBA" id="ARBA00001970"/>
    </source>
</evidence>
<comment type="catalytic activity">
    <reaction evidence="19">
        <text>4 Fe(II)-[cytochrome c] + O2 + 8 H(+)(in) = 4 Fe(III)-[cytochrome c] + 2 H2O + 4 H(+)(out)</text>
        <dbReference type="Rhea" id="RHEA:11436"/>
        <dbReference type="Rhea" id="RHEA-COMP:10350"/>
        <dbReference type="Rhea" id="RHEA-COMP:14399"/>
        <dbReference type="ChEBI" id="CHEBI:15377"/>
        <dbReference type="ChEBI" id="CHEBI:15378"/>
        <dbReference type="ChEBI" id="CHEBI:15379"/>
        <dbReference type="ChEBI" id="CHEBI:29033"/>
        <dbReference type="ChEBI" id="CHEBI:29034"/>
        <dbReference type="EC" id="7.1.1.9"/>
    </reaction>
</comment>
<reference evidence="23 24" key="1">
    <citation type="submission" date="2021-01" db="EMBL/GenBank/DDBJ databases">
        <title>Belnapia mucosa sp. nov. and Belnapia arida sp. nov., isolated from the Tabernas Desert (Almeria, Spain).</title>
        <authorList>
            <person name="Molina-Menor E."/>
            <person name="Vidal-Verdu A."/>
            <person name="Calonge A."/>
            <person name="Satari L."/>
            <person name="Pereto J."/>
            <person name="Porcar M."/>
        </authorList>
    </citation>
    <scope>NUCLEOTIDE SEQUENCE [LARGE SCALE GENOMIC DNA]</scope>
    <source>
        <strain evidence="23 24">T18</strain>
    </source>
</reference>
<dbReference type="PROSITE" id="PS00077">
    <property type="entry name" value="COX1_CUB"/>
    <property type="match status" value="1"/>
</dbReference>
<dbReference type="InterPro" id="IPR023616">
    <property type="entry name" value="Cyt_c_oxase-like_su1_dom"/>
</dbReference>
<evidence type="ECO:0000256" key="9">
    <source>
        <dbReference type="ARBA" id="ARBA00022617"/>
    </source>
</evidence>
<comment type="caution">
    <text evidence="23">The sequence shown here is derived from an EMBL/GenBank/DDBJ whole genome shotgun (WGS) entry which is preliminary data.</text>
</comment>
<feature type="transmembrane region" description="Helical" evidence="21">
    <location>
        <begin position="358"/>
        <end position="377"/>
    </location>
</feature>
<keyword evidence="9 20" id="KW-0349">Heme</keyword>
<dbReference type="EMBL" id="JAETWB010000001">
    <property type="protein sequence ID" value="MBL6076594.1"/>
    <property type="molecule type" value="Genomic_DNA"/>
</dbReference>
<dbReference type="InterPro" id="IPR004677">
    <property type="entry name" value="Cyt_c_oxidase_cbb3_su1"/>
</dbReference>
<feature type="domain" description="Cytochrome oxidase subunit I profile" evidence="22">
    <location>
        <begin position="21"/>
        <end position="485"/>
    </location>
</feature>
<feature type="transmembrane region" description="Helical" evidence="21">
    <location>
        <begin position="167"/>
        <end position="190"/>
    </location>
</feature>
<dbReference type="InterPro" id="IPR000883">
    <property type="entry name" value="Cyt_C_Oxase_1"/>
</dbReference>
<feature type="transmembrane region" description="Helical" evidence="21">
    <location>
        <begin position="244"/>
        <end position="261"/>
    </location>
</feature>
<evidence type="ECO:0000256" key="5">
    <source>
        <dbReference type="ARBA" id="ARBA00009578"/>
    </source>
</evidence>
<dbReference type="InterPro" id="IPR036927">
    <property type="entry name" value="Cyt_c_oxase-like_su1_sf"/>
</dbReference>
<dbReference type="InterPro" id="IPR023615">
    <property type="entry name" value="Cyt_c_Oxase_su1_BS"/>
</dbReference>
<keyword evidence="24" id="KW-1185">Reference proteome</keyword>
<keyword evidence="12" id="KW-0479">Metal-binding</keyword>
<evidence type="ECO:0000256" key="10">
    <source>
        <dbReference type="ARBA" id="ARBA00022660"/>
    </source>
</evidence>
<accession>A0ABS1TVW9</accession>
<comment type="similarity">
    <text evidence="5 20">Belongs to the heme-copper respiratory oxidase family.</text>
</comment>
<proteinExistence type="inferred from homology"/>